<feature type="region of interest" description="Disordered" evidence="1">
    <location>
        <begin position="176"/>
        <end position="200"/>
    </location>
</feature>
<sequence length="266" mass="29101">MKKEKPKKSPTKSPPKSSPLTKSNPVANDLPIPGTKIVYDAQIGCFAVPVAQQLQDSSDLASVQSDIPTCVKVIAVEQADSSPTRDEINSPTLELSVVDQTLRSSVEVSDDVTVSIDKRSSDLIVPRSRKMSLMVGRLGEEDLKKSRRGRRWIKLRLTNLVTRPSTFYLLPVSARSRSGASGSSRSDVQPDSSDVESPYMNGKSCLRLRQPFSFRDRASVGSLVGMETLDSFIDMQNPVRSLITFISLSPTLGSALNLKLVFRSCV</sequence>
<accession>A0A8S9RGD4</accession>
<protein>
    <submittedName>
        <fullName evidence="2">Uncharacterized protein</fullName>
    </submittedName>
</protein>
<feature type="compositionally biased region" description="Basic residues" evidence="1">
    <location>
        <begin position="1"/>
        <end position="10"/>
    </location>
</feature>
<dbReference type="EMBL" id="QGKX02000095">
    <property type="protein sequence ID" value="KAF3571771.1"/>
    <property type="molecule type" value="Genomic_DNA"/>
</dbReference>
<feature type="compositionally biased region" description="Low complexity" evidence="1">
    <location>
        <begin position="176"/>
        <end position="186"/>
    </location>
</feature>
<name>A0A8S9RGD4_BRACR</name>
<proteinExistence type="predicted"/>
<evidence type="ECO:0000256" key="1">
    <source>
        <dbReference type="SAM" id="MobiDB-lite"/>
    </source>
</evidence>
<dbReference type="AlphaFoldDB" id="A0A8S9RGD4"/>
<organism evidence="2 3">
    <name type="scientific">Brassica cretica</name>
    <name type="common">Mustard</name>
    <dbReference type="NCBI Taxonomy" id="69181"/>
    <lineage>
        <taxon>Eukaryota</taxon>
        <taxon>Viridiplantae</taxon>
        <taxon>Streptophyta</taxon>
        <taxon>Embryophyta</taxon>
        <taxon>Tracheophyta</taxon>
        <taxon>Spermatophyta</taxon>
        <taxon>Magnoliopsida</taxon>
        <taxon>eudicotyledons</taxon>
        <taxon>Gunneridae</taxon>
        <taxon>Pentapetalae</taxon>
        <taxon>rosids</taxon>
        <taxon>malvids</taxon>
        <taxon>Brassicales</taxon>
        <taxon>Brassicaceae</taxon>
        <taxon>Brassiceae</taxon>
        <taxon>Brassica</taxon>
    </lineage>
</organism>
<reference evidence="2" key="1">
    <citation type="submission" date="2019-12" db="EMBL/GenBank/DDBJ databases">
        <title>Genome sequencing and annotation of Brassica cretica.</title>
        <authorList>
            <person name="Studholme D.J."/>
            <person name="Sarris P."/>
        </authorList>
    </citation>
    <scope>NUCLEOTIDE SEQUENCE</scope>
    <source>
        <strain evidence="2">PFS-109/04</strain>
        <tissue evidence="2">Leaf</tissue>
    </source>
</reference>
<dbReference type="Proteomes" id="UP000712600">
    <property type="component" value="Unassembled WGS sequence"/>
</dbReference>
<evidence type="ECO:0000313" key="2">
    <source>
        <dbReference type="EMBL" id="KAF3571771.1"/>
    </source>
</evidence>
<gene>
    <name evidence="2" type="ORF">F2Q69_00062423</name>
</gene>
<evidence type="ECO:0000313" key="3">
    <source>
        <dbReference type="Proteomes" id="UP000712600"/>
    </source>
</evidence>
<comment type="caution">
    <text evidence="2">The sequence shown here is derived from an EMBL/GenBank/DDBJ whole genome shotgun (WGS) entry which is preliminary data.</text>
</comment>
<feature type="region of interest" description="Disordered" evidence="1">
    <location>
        <begin position="1"/>
        <end position="29"/>
    </location>
</feature>